<keyword evidence="5" id="KW-1185">Reference proteome</keyword>
<dbReference type="RefSeq" id="WP_095680339.1">
    <property type="nucleotide sequence ID" value="NZ_CP016768.2"/>
</dbReference>
<dbReference type="InterPro" id="IPR015424">
    <property type="entry name" value="PyrdxlP-dep_Trfase"/>
</dbReference>
<evidence type="ECO:0000256" key="2">
    <source>
        <dbReference type="ARBA" id="ARBA00022898"/>
    </source>
</evidence>
<dbReference type="GO" id="GO:0030170">
    <property type="term" value="F:pyridoxal phosphate binding"/>
    <property type="evidence" value="ECO:0007669"/>
    <property type="project" value="InterPro"/>
</dbReference>
<dbReference type="KEGG" id="abam:B1s21122_01470"/>
<dbReference type="GO" id="GO:0008483">
    <property type="term" value="F:transaminase activity"/>
    <property type="evidence" value="ECO:0007669"/>
    <property type="project" value="InterPro"/>
</dbReference>
<organism evidence="4 5">
    <name type="scientific">Candidatus Nanopelagicus limnae</name>
    <dbReference type="NCBI Taxonomy" id="1884634"/>
    <lineage>
        <taxon>Bacteria</taxon>
        <taxon>Bacillati</taxon>
        <taxon>Actinomycetota</taxon>
        <taxon>Actinomycetes</taxon>
        <taxon>Candidatus Nanopelagicales</taxon>
        <taxon>Candidatus Nanopelagicaceae</taxon>
        <taxon>Candidatus Nanopelagicus</taxon>
    </lineage>
</organism>
<dbReference type="Gene3D" id="3.40.640.10">
    <property type="entry name" value="Type I PLP-dependent aspartate aminotransferase-like (Major domain)"/>
    <property type="match status" value="1"/>
</dbReference>
<evidence type="ECO:0000256" key="1">
    <source>
        <dbReference type="ARBA" id="ARBA00008954"/>
    </source>
</evidence>
<dbReference type="InterPro" id="IPR015421">
    <property type="entry name" value="PyrdxlP-dep_Trfase_major"/>
</dbReference>
<dbReference type="InterPro" id="IPR005814">
    <property type="entry name" value="Aminotrans_3"/>
</dbReference>
<gene>
    <name evidence="4" type="ORF">B1s21122_01470</name>
</gene>
<evidence type="ECO:0000313" key="5">
    <source>
        <dbReference type="Proteomes" id="UP000217153"/>
    </source>
</evidence>
<dbReference type="EMBL" id="CP016768">
    <property type="protein sequence ID" value="ASY09032.1"/>
    <property type="molecule type" value="Genomic_DNA"/>
</dbReference>
<comment type="similarity">
    <text evidence="1 3">Belongs to the class-III pyridoxal-phosphate-dependent aminotransferase family.</text>
</comment>
<dbReference type="PROSITE" id="PS00600">
    <property type="entry name" value="AA_TRANSFER_CLASS_3"/>
    <property type="match status" value="1"/>
</dbReference>
<dbReference type="Proteomes" id="UP000217153">
    <property type="component" value="Chromosome"/>
</dbReference>
<dbReference type="Pfam" id="PF00202">
    <property type="entry name" value="Aminotran_3"/>
    <property type="match status" value="1"/>
</dbReference>
<dbReference type="CDD" id="cd00610">
    <property type="entry name" value="OAT_like"/>
    <property type="match status" value="1"/>
</dbReference>
<dbReference type="GO" id="GO:0005829">
    <property type="term" value="C:cytosol"/>
    <property type="evidence" value="ECO:0007669"/>
    <property type="project" value="TreeGrafter"/>
</dbReference>
<dbReference type="SUPFAM" id="SSF53383">
    <property type="entry name" value="PLP-dependent transferases"/>
    <property type="match status" value="1"/>
</dbReference>
<dbReference type="PANTHER" id="PTHR43094:SF1">
    <property type="entry name" value="AMINOTRANSFERASE CLASS-III"/>
    <property type="match status" value="1"/>
</dbReference>
<reference evidence="5" key="1">
    <citation type="submission" date="2016-10" db="EMBL/GenBank/DDBJ databases">
        <title>High microdiversification within the ubiquitous acI lineage of Actinobacteria.</title>
        <authorList>
            <person name="Neuenschwander S.M."/>
            <person name="Salcher M."/>
            <person name="Ghai R."/>
            <person name="Pernthaler J."/>
        </authorList>
    </citation>
    <scope>NUCLEOTIDE SEQUENCE [LARGE SCALE GENOMIC DNA]</scope>
</reference>
<dbReference type="Gene3D" id="3.90.1150.10">
    <property type="entry name" value="Aspartate Aminotransferase, domain 1"/>
    <property type="match status" value="1"/>
</dbReference>
<keyword evidence="2 3" id="KW-0663">Pyridoxal phosphate</keyword>
<evidence type="ECO:0000313" key="4">
    <source>
        <dbReference type="EMBL" id="ASY09032.1"/>
    </source>
</evidence>
<dbReference type="InterPro" id="IPR049704">
    <property type="entry name" value="Aminotrans_3_PPA_site"/>
</dbReference>
<sequence length="445" mass="48478">MSTPENNPDKAAKVFADDRANVFHSWSAQGQISPMTVAGGAGSYFWDFNGKKYLDFSCQLVFTNIGHQHPKVISAIKEQADILATVAPQHANEARNEAAKRITSVAGDSFKKVFFTNGGADGIENAIRMARLHTNKHKVLSTYRSYHGNTGSAINATGDPRRFPNEFGFGHVHFWGPYLYRTAFWATNQEEECQRALEHLEQTIIFEGPKTIAAVLIESVPGTAGVLVPPAGYLDGLRALCDKYEILWIADEVMSGFGRTGKWFGFQHSKSTPDLIVFAKGVTSGYIPLGGVIIPEKIAKTFDERVFPGGLTYSGHPIACATAVATIDVMKSEKMVENAASIGEKILGPGLNELAKKHQVIGDIRGAGVFWGVDMVTDRKTREPLAPYGASSPKMNEIVATCKKNGLMPFNNFNRIHMVPPCNISESDAKLGLELLSKSLTEIGL</sequence>
<proteinExistence type="inferred from homology"/>
<protein>
    <submittedName>
        <fullName evidence="4">Taurine---2-oxoglutarate transaminase</fullName>
    </submittedName>
</protein>
<name>A0A249JWY3_9ACTN</name>
<dbReference type="NCBIfam" id="NF004718">
    <property type="entry name" value="PRK06062.1"/>
    <property type="match status" value="1"/>
</dbReference>
<evidence type="ECO:0000256" key="3">
    <source>
        <dbReference type="RuleBase" id="RU003560"/>
    </source>
</evidence>
<dbReference type="InterPro" id="IPR015422">
    <property type="entry name" value="PyrdxlP-dep_Trfase_small"/>
</dbReference>
<accession>A0A249JWY3</accession>
<dbReference type="AlphaFoldDB" id="A0A249JWY3"/>
<dbReference type="OrthoDB" id="9801834at2"/>
<dbReference type="PANTHER" id="PTHR43094">
    <property type="entry name" value="AMINOTRANSFERASE"/>
    <property type="match status" value="1"/>
</dbReference>